<organism evidence="1 2">
    <name type="scientific">Dryococelus australis</name>
    <dbReference type="NCBI Taxonomy" id="614101"/>
    <lineage>
        <taxon>Eukaryota</taxon>
        <taxon>Metazoa</taxon>
        <taxon>Ecdysozoa</taxon>
        <taxon>Arthropoda</taxon>
        <taxon>Hexapoda</taxon>
        <taxon>Insecta</taxon>
        <taxon>Pterygota</taxon>
        <taxon>Neoptera</taxon>
        <taxon>Polyneoptera</taxon>
        <taxon>Phasmatodea</taxon>
        <taxon>Verophasmatodea</taxon>
        <taxon>Anareolatae</taxon>
        <taxon>Phasmatidae</taxon>
        <taxon>Eurycanthinae</taxon>
        <taxon>Dryococelus</taxon>
    </lineage>
</organism>
<sequence length="77" mass="8641">MKWCACICATVLQIEMHVQQGGFMHNNFLNVSYQVNMRGTVMSRYPLDKTLLYCIAEDPGASICVITGQLRISRTAV</sequence>
<keyword evidence="2" id="KW-1185">Reference proteome</keyword>
<comment type="caution">
    <text evidence="1">The sequence shown here is derived from an EMBL/GenBank/DDBJ whole genome shotgun (WGS) entry which is preliminary data.</text>
</comment>
<evidence type="ECO:0000313" key="2">
    <source>
        <dbReference type="Proteomes" id="UP001159363"/>
    </source>
</evidence>
<gene>
    <name evidence="1" type="ORF">PR048_014683</name>
</gene>
<dbReference type="Proteomes" id="UP001159363">
    <property type="component" value="Chromosome 4"/>
</dbReference>
<proteinExistence type="predicted"/>
<evidence type="ECO:0008006" key="3">
    <source>
        <dbReference type="Google" id="ProtNLM"/>
    </source>
</evidence>
<accession>A0ABQ9HEW6</accession>
<reference evidence="1 2" key="1">
    <citation type="submission" date="2023-02" db="EMBL/GenBank/DDBJ databases">
        <title>LHISI_Scaffold_Assembly.</title>
        <authorList>
            <person name="Stuart O.P."/>
            <person name="Cleave R."/>
            <person name="Magrath M.J.L."/>
            <person name="Mikheyev A.S."/>
        </authorList>
    </citation>
    <scope>NUCLEOTIDE SEQUENCE [LARGE SCALE GENOMIC DNA]</scope>
    <source>
        <strain evidence="1">Daus_M_001</strain>
        <tissue evidence="1">Leg muscle</tissue>
    </source>
</reference>
<name>A0ABQ9HEW6_9NEOP</name>
<protein>
    <recommendedName>
        <fullName evidence="3">Secreted protein</fullName>
    </recommendedName>
</protein>
<evidence type="ECO:0000313" key="1">
    <source>
        <dbReference type="EMBL" id="KAJ8882867.1"/>
    </source>
</evidence>
<dbReference type="EMBL" id="JARBHB010000005">
    <property type="protein sequence ID" value="KAJ8882867.1"/>
    <property type="molecule type" value="Genomic_DNA"/>
</dbReference>